<reference evidence="2" key="1">
    <citation type="journal article" date="2010" name="Genome Res.">
        <title>Population genomic sequencing of Coccidioides fungi reveals recent hybridization and transposon control.</title>
        <authorList>
            <person name="Neafsey D.E."/>
            <person name="Barker B.M."/>
            <person name="Sharpton T.J."/>
            <person name="Stajich J.E."/>
            <person name="Park D.J."/>
            <person name="Whiston E."/>
            <person name="Hung C.-Y."/>
            <person name="McMahan C."/>
            <person name="White J."/>
            <person name="Sykes S."/>
            <person name="Heiman D."/>
            <person name="Young S."/>
            <person name="Zeng Q."/>
            <person name="Abouelleil A."/>
            <person name="Aftuck L."/>
            <person name="Bessette D."/>
            <person name="Brown A."/>
            <person name="FitzGerald M."/>
            <person name="Lui A."/>
            <person name="Macdonald J.P."/>
            <person name="Priest M."/>
            <person name="Orbach M.J."/>
            <person name="Galgiani J.N."/>
            <person name="Kirkland T.N."/>
            <person name="Cole G.T."/>
            <person name="Birren B.W."/>
            <person name="Henn M.R."/>
            <person name="Taylor J.W."/>
            <person name="Rounsley S.D."/>
        </authorList>
    </citation>
    <scope>NUCLEOTIDE SEQUENCE [LARGE SCALE GENOMIC DNA]</scope>
    <source>
        <strain evidence="2">RMSCC 2394</strain>
    </source>
</reference>
<evidence type="ECO:0000313" key="2">
    <source>
        <dbReference type="Proteomes" id="UP000054565"/>
    </source>
</evidence>
<dbReference type="Proteomes" id="UP000054565">
    <property type="component" value="Unassembled WGS sequence"/>
</dbReference>
<sequence length="71" mass="8018">MDAIHEWSPDRLSKATGNKFVCIRSAGVRLSSEYNGNEKALDESLCQIRKQFPLISVEDAICDLRDYKEGV</sequence>
<dbReference type="AlphaFoldDB" id="A0A0J6YNP2"/>
<dbReference type="EMBL" id="DS028097">
    <property type="protein sequence ID" value="KMP08518.1"/>
    <property type="molecule type" value="Genomic_DNA"/>
</dbReference>
<evidence type="ECO:0000313" key="1">
    <source>
        <dbReference type="EMBL" id="KMP08518.1"/>
    </source>
</evidence>
<proteinExistence type="predicted"/>
<name>A0A0J6YNP2_COCIT</name>
<gene>
    <name evidence="1" type="ORF">CIRG_08199</name>
</gene>
<protein>
    <submittedName>
        <fullName evidence="1">Uncharacterized protein</fullName>
    </submittedName>
</protein>
<accession>A0A0J6YNP2</accession>
<organism evidence="1 2">
    <name type="scientific">Coccidioides immitis RMSCC 2394</name>
    <dbReference type="NCBI Taxonomy" id="404692"/>
    <lineage>
        <taxon>Eukaryota</taxon>
        <taxon>Fungi</taxon>
        <taxon>Dikarya</taxon>
        <taxon>Ascomycota</taxon>
        <taxon>Pezizomycotina</taxon>
        <taxon>Eurotiomycetes</taxon>
        <taxon>Eurotiomycetidae</taxon>
        <taxon>Onygenales</taxon>
        <taxon>Onygenaceae</taxon>
        <taxon>Coccidioides</taxon>
    </lineage>
</organism>